<dbReference type="SUPFAM" id="SSF55931">
    <property type="entry name" value="Glutamine synthetase/guanido kinase"/>
    <property type="match status" value="1"/>
</dbReference>
<comment type="caution">
    <text evidence="2">The sequence shown here is derived from an EMBL/GenBank/DDBJ whole genome shotgun (WGS) entry which is preliminary data.</text>
</comment>
<evidence type="ECO:0000313" key="3">
    <source>
        <dbReference type="Proteomes" id="UP000053923"/>
    </source>
</evidence>
<evidence type="ECO:0000313" key="2">
    <source>
        <dbReference type="EMBL" id="KUL35456.1"/>
    </source>
</evidence>
<comment type="catalytic activity">
    <reaction evidence="1">
        <text>L-cysteine + L-glutamate + ATP = gamma-L-glutamyl-L-cysteine + ADP + phosphate + H(+)</text>
        <dbReference type="Rhea" id="RHEA:13285"/>
        <dbReference type="ChEBI" id="CHEBI:15378"/>
        <dbReference type="ChEBI" id="CHEBI:29985"/>
        <dbReference type="ChEBI" id="CHEBI:30616"/>
        <dbReference type="ChEBI" id="CHEBI:35235"/>
        <dbReference type="ChEBI" id="CHEBI:43474"/>
        <dbReference type="ChEBI" id="CHEBI:58173"/>
        <dbReference type="ChEBI" id="CHEBI:456216"/>
        <dbReference type="EC" id="6.3.2.2"/>
    </reaction>
</comment>
<dbReference type="Proteomes" id="UP000053923">
    <property type="component" value="Unassembled WGS sequence"/>
</dbReference>
<organism evidence="2 3">
    <name type="scientific">Streptomyces regalis</name>
    <dbReference type="NCBI Taxonomy" id="68262"/>
    <lineage>
        <taxon>Bacteria</taxon>
        <taxon>Bacillati</taxon>
        <taxon>Actinomycetota</taxon>
        <taxon>Actinomycetes</taxon>
        <taxon>Kitasatosporales</taxon>
        <taxon>Streptomycetaceae</taxon>
        <taxon>Streptomyces</taxon>
    </lineage>
</organism>
<accession>A0A0X3UWW2</accession>
<dbReference type="EMBL" id="LLZG01000153">
    <property type="protein sequence ID" value="KUL35456.1"/>
    <property type="molecule type" value="Genomic_DNA"/>
</dbReference>
<sequence>MLIAAIADSPLYQGRSTSWVSSRQAVWGRMERGHTRRPVGTRVGPRTAWVRYAPDTRVMYVRRTPPADWTAPPYLPLRTWLRGETTERPATHADVT</sequence>
<keyword evidence="3" id="KW-1185">Reference proteome</keyword>
<dbReference type="InterPro" id="IPR014746">
    <property type="entry name" value="Gln_synth/guanido_kin_cat_dom"/>
</dbReference>
<dbReference type="Pfam" id="PF04107">
    <property type="entry name" value="GCS2"/>
    <property type="match status" value="1"/>
</dbReference>
<proteinExistence type="predicted"/>
<gene>
    <name evidence="2" type="ORF">ADL12_19920</name>
</gene>
<dbReference type="RefSeq" id="WP_062704025.1">
    <property type="nucleotide sequence ID" value="NZ_LLZG01000153.1"/>
</dbReference>
<protein>
    <submittedName>
        <fullName evidence="2">Uncharacterized protein</fullName>
    </submittedName>
</protein>
<dbReference type="GO" id="GO:0004357">
    <property type="term" value="F:glutamate-cysteine ligase activity"/>
    <property type="evidence" value="ECO:0007669"/>
    <property type="project" value="UniProtKB-EC"/>
</dbReference>
<dbReference type="AlphaFoldDB" id="A0A0X3UWW2"/>
<evidence type="ECO:0000256" key="1">
    <source>
        <dbReference type="ARBA" id="ARBA00048819"/>
    </source>
</evidence>
<dbReference type="Gene3D" id="3.30.590.20">
    <property type="match status" value="1"/>
</dbReference>
<dbReference type="InterPro" id="IPR006336">
    <property type="entry name" value="GCS2"/>
</dbReference>
<dbReference type="GO" id="GO:0042398">
    <property type="term" value="P:modified amino acid biosynthetic process"/>
    <property type="evidence" value="ECO:0007669"/>
    <property type="project" value="InterPro"/>
</dbReference>
<name>A0A0X3UWW2_9ACTN</name>
<reference evidence="3" key="1">
    <citation type="submission" date="2015-10" db="EMBL/GenBank/DDBJ databases">
        <authorList>
            <person name="Ju K.-S."/>
            <person name="Doroghazi J.R."/>
            <person name="Metcalf W.W."/>
        </authorList>
    </citation>
    <scope>NUCLEOTIDE SEQUENCE [LARGE SCALE GENOMIC DNA]</scope>
    <source>
        <strain evidence="3">NRRL 3151</strain>
    </source>
</reference>